<protein>
    <recommendedName>
        <fullName evidence="4">Thioredoxin family protein</fullName>
    </recommendedName>
</protein>
<name>A0A1H0GM43_9SPHI</name>
<keyword evidence="3" id="KW-1185">Reference proteome</keyword>
<evidence type="ECO:0008006" key="4">
    <source>
        <dbReference type="Google" id="ProtNLM"/>
    </source>
</evidence>
<evidence type="ECO:0000313" key="2">
    <source>
        <dbReference type="EMBL" id="SDO08056.1"/>
    </source>
</evidence>
<dbReference type="Proteomes" id="UP000183200">
    <property type="component" value="Unassembled WGS sequence"/>
</dbReference>
<dbReference type="AlphaFoldDB" id="A0A1H0GM43"/>
<accession>A0A1H0GM43</accession>
<gene>
    <name evidence="2" type="ORF">SAMN05421820_111189</name>
</gene>
<sequence length="229" mass="25828">MKKLFYASLILLSLSQTSCTMMVKGLVKAVVKGYDNYTDMNVSSFQLADQQGKKHTFASLYAGKTVYFYIWSTLSNRPPGEKNKDYTALKKRFAKYPDVVFADFFIGTDQAAWTADEQKNAGQNSYFLVQDAASENFLSVLKESTMVPFIIGTDGKMLVFKGPKPNDDTLVDYVLYEARNGIDGTTSARKLVRGVNSNEKFKTQELRDWYSGHFNRSPEHVNFSVSSTQ</sequence>
<feature type="chain" id="PRO_5010168888" description="Thioredoxin family protein" evidence="1">
    <location>
        <begin position="19"/>
        <end position="229"/>
    </location>
</feature>
<dbReference type="EMBL" id="FNGY01000011">
    <property type="protein sequence ID" value="SDO08056.1"/>
    <property type="molecule type" value="Genomic_DNA"/>
</dbReference>
<reference evidence="3" key="1">
    <citation type="submission" date="2016-10" db="EMBL/GenBank/DDBJ databases">
        <authorList>
            <person name="Varghese N."/>
            <person name="Submissions S."/>
        </authorList>
    </citation>
    <scope>NUCLEOTIDE SEQUENCE [LARGE SCALE GENOMIC DNA]</scope>
    <source>
        <strain evidence="3">DSM 19110</strain>
    </source>
</reference>
<evidence type="ECO:0000256" key="1">
    <source>
        <dbReference type="SAM" id="SignalP"/>
    </source>
</evidence>
<dbReference type="RefSeq" id="WP_143010558.1">
    <property type="nucleotide sequence ID" value="NZ_FNGY01000011.1"/>
</dbReference>
<proteinExistence type="predicted"/>
<dbReference type="InterPro" id="IPR036249">
    <property type="entry name" value="Thioredoxin-like_sf"/>
</dbReference>
<dbReference type="Gene3D" id="3.40.30.10">
    <property type="entry name" value="Glutaredoxin"/>
    <property type="match status" value="1"/>
</dbReference>
<feature type="signal peptide" evidence="1">
    <location>
        <begin position="1"/>
        <end position="18"/>
    </location>
</feature>
<organism evidence="2 3">
    <name type="scientific">Pedobacter steynii</name>
    <dbReference type="NCBI Taxonomy" id="430522"/>
    <lineage>
        <taxon>Bacteria</taxon>
        <taxon>Pseudomonadati</taxon>
        <taxon>Bacteroidota</taxon>
        <taxon>Sphingobacteriia</taxon>
        <taxon>Sphingobacteriales</taxon>
        <taxon>Sphingobacteriaceae</taxon>
        <taxon>Pedobacter</taxon>
    </lineage>
</organism>
<dbReference type="SUPFAM" id="SSF52833">
    <property type="entry name" value="Thioredoxin-like"/>
    <property type="match status" value="1"/>
</dbReference>
<dbReference type="OrthoDB" id="761209at2"/>
<evidence type="ECO:0000313" key="3">
    <source>
        <dbReference type="Proteomes" id="UP000183200"/>
    </source>
</evidence>
<keyword evidence="1" id="KW-0732">Signal</keyword>